<gene>
    <name evidence="1" type="ORF">MNBD_GAMMA08-2705</name>
</gene>
<name>A0A3B0XHL4_9ZZZZ</name>
<evidence type="ECO:0008006" key="2">
    <source>
        <dbReference type="Google" id="ProtNLM"/>
    </source>
</evidence>
<dbReference type="EMBL" id="UOFH01000406">
    <property type="protein sequence ID" value="VAW67788.1"/>
    <property type="molecule type" value="Genomic_DNA"/>
</dbReference>
<organism evidence="1">
    <name type="scientific">hydrothermal vent metagenome</name>
    <dbReference type="NCBI Taxonomy" id="652676"/>
    <lineage>
        <taxon>unclassified sequences</taxon>
        <taxon>metagenomes</taxon>
        <taxon>ecological metagenomes</taxon>
    </lineage>
</organism>
<reference evidence="1" key="1">
    <citation type="submission" date="2018-06" db="EMBL/GenBank/DDBJ databases">
        <authorList>
            <person name="Zhirakovskaya E."/>
        </authorList>
    </citation>
    <scope>NUCLEOTIDE SEQUENCE</scope>
</reference>
<evidence type="ECO:0000313" key="1">
    <source>
        <dbReference type="EMBL" id="VAW67788.1"/>
    </source>
</evidence>
<sequence>MPVLTCADIHFSQLQQLLEKYNLIIQRVEDHQKIPGSWFGEPEAGIIQNKLYVRNDTPVHSALHESCHYVCMDEPRRKKLHTNVGGDYDEENAVCYLSILLSDFIDGFGRERMLRDMDEWGYTFRLGSSQAWFENDAEDAFEWLVLRGIILSDSRPSWLCHS</sequence>
<accession>A0A3B0XHL4</accession>
<dbReference type="AlphaFoldDB" id="A0A3B0XHL4"/>
<proteinExistence type="predicted"/>
<protein>
    <recommendedName>
        <fullName evidence="2">IrrE N-terminal-like domain-containing protein</fullName>
    </recommendedName>
</protein>